<evidence type="ECO:0000256" key="2">
    <source>
        <dbReference type="ARBA" id="ARBA00022679"/>
    </source>
</evidence>
<dbReference type="Proteomes" id="UP000278746">
    <property type="component" value="Unassembled WGS sequence"/>
</dbReference>
<keyword evidence="6" id="KW-1185">Reference proteome</keyword>
<dbReference type="GO" id="GO:0005829">
    <property type="term" value="C:cytosol"/>
    <property type="evidence" value="ECO:0007669"/>
    <property type="project" value="TreeGrafter"/>
</dbReference>
<dbReference type="FunFam" id="2.160.10.10:FF:000008">
    <property type="entry name" value="Maltose O-acetyltransferase"/>
    <property type="match status" value="1"/>
</dbReference>
<evidence type="ECO:0000259" key="4">
    <source>
        <dbReference type="SMART" id="SM01266"/>
    </source>
</evidence>
<sequence length="186" mass="20415">MRSEKEKMIAGEMYSPMDHELLKGREDARAITRQFNQLIETDYDMKETLLKKLFGSTGDELYIEPDFRCDYGFNIHLGEEFYANFNCVILDVCPVTIGKRCMLAPGVHIYTASHPLDVEGRYSGKEFGKPVTIGDNVWIGGGAIINPGVTIGDNAVIASGAVVTKDVPANTVAGGNPARVIKEIDQ</sequence>
<dbReference type="InterPro" id="IPR011004">
    <property type="entry name" value="Trimer_LpxA-like_sf"/>
</dbReference>
<dbReference type="InterPro" id="IPR051159">
    <property type="entry name" value="Hexapeptide_acetyltransf"/>
</dbReference>
<evidence type="ECO:0000256" key="3">
    <source>
        <dbReference type="ARBA" id="ARBA00022737"/>
    </source>
</evidence>
<dbReference type="AlphaFoldDB" id="A0A3M7TU05"/>
<organism evidence="5 6">
    <name type="scientific">Alteribacter keqinensis</name>
    <dbReference type="NCBI Taxonomy" id="2483800"/>
    <lineage>
        <taxon>Bacteria</taxon>
        <taxon>Bacillati</taxon>
        <taxon>Bacillota</taxon>
        <taxon>Bacilli</taxon>
        <taxon>Bacillales</taxon>
        <taxon>Bacillaceae</taxon>
        <taxon>Alteribacter</taxon>
    </lineage>
</organism>
<dbReference type="SMART" id="SM01266">
    <property type="entry name" value="Mac"/>
    <property type="match status" value="1"/>
</dbReference>
<dbReference type="Pfam" id="PF12464">
    <property type="entry name" value="Mac"/>
    <property type="match status" value="1"/>
</dbReference>
<evidence type="ECO:0000256" key="1">
    <source>
        <dbReference type="ARBA" id="ARBA00007274"/>
    </source>
</evidence>
<dbReference type="InterPro" id="IPR018357">
    <property type="entry name" value="Hexapep_transf_CS"/>
</dbReference>
<name>A0A3M7TU05_9BACI</name>
<gene>
    <name evidence="5" type="ORF">EBO34_14105</name>
</gene>
<evidence type="ECO:0000313" key="6">
    <source>
        <dbReference type="Proteomes" id="UP000278746"/>
    </source>
</evidence>
<dbReference type="GO" id="GO:0016407">
    <property type="term" value="F:acetyltransferase activity"/>
    <property type="evidence" value="ECO:0007669"/>
    <property type="project" value="InterPro"/>
</dbReference>
<dbReference type="Gene3D" id="2.160.10.10">
    <property type="entry name" value="Hexapeptide repeat proteins"/>
    <property type="match status" value="1"/>
</dbReference>
<dbReference type="PROSITE" id="PS00101">
    <property type="entry name" value="HEXAPEP_TRANSFERASES"/>
    <property type="match status" value="1"/>
</dbReference>
<dbReference type="Pfam" id="PF00132">
    <property type="entry name" value="Hexapep"/>
    <property type="match status" value="1"/>
</dbReference>
<dbReference type="RefSeq" id="WP_122899632.1">
    <property type="nucleotide sequence ID" value="NZ_RHIB01000002.1"/>
</dbReference>
<accession>A0A3M7TU05</accession>
<dbReference type="OrthoDB" id="9812571at2"/>
<dbReference type="InterPro" id="IPR024688">
    <property type="entry name" value="Mac_dom"/>
</dbReference>
<dbReference type="CDD" id="cd03357">
    <property type="entry name" value="LbH_MAT_GAT"/>
    <property type="match status" value="1"/>
</dbReference>
<comment type="caution">
    <text evidence="5">The sequence shown here is derived from an EMBL/GenBank/DDBJ whole genome shotgun (WGS) entry which is preliminary data.</text>
</comment>
<keyword evidence="3" id="KW-0677">Repeat</keyword>
<dbReference type="PANTHER" id="PTHR23416">
    <property type="entry name" value="SIALIC ACID SYNTHASE-RELATED"/>
    <property type="match status" value="1"/>
</dbReference>
<keyword evidence="2 5" id="KW-0808">Transferase</keyword>
<proteinExistence type="inferred from homology"/>
<reference evidence="5 6" key="1">
    <citation type="submission" date="2018-10" db="EMBL/GenBank/DDBJ databases">
        <title>Bacillus Keqinensis sp. nov., a moderately halophilic bacterium isolated from a saline-alkaline lake.</title>
        <authorList>
            <person name="Wang H."/>
        </authorList>
    </citation>
    <scope>NUCLEOTIDE SEQUENCE [LARGE SCALE GENOMIC DNA]</scope>
    <source>
        <strain evidence="5 6">KQ-3</strain>
    </source>
</reference>
<feature type="domain" description="Maltose/galactoside acetyltransferase" evidence="4">
    <location>
        <begin position="5"/>
        <end position="59"/>
    </location>
</feature>
<dbReference type="PANTHER" id="PTHR23416:SF23">
    <property type="entry name" value="ACETYLTRANSFERASE C18B11.09C-RELATED"/>
    <property type="match status" value="1"/>
</dbReference>
<dbReference type="SUPFAM" id="SSF51161">
    <property type="entry name" value="Trimeric LpxA-like enzymes"/>
    <property type="match status" value="1"/>
</dbReference>
<comment type="similarity">
    <text evidence="1">Belongs to the transferase hexapeptide repeat family.</text>
</comment>
<protein>
    <submittedName>
        <fullName evidence="5">Sugar O-acetyltransferase</fullName>
    </submittedName>
</protein>
<dbReference type="InterPro" id="IPR001451">
    <property type="entry name" value="Hexapep"/>
</dbReference>
<evidence type="ECO:0000313" key="5">
    <source>
        <dbReference type="EMBL" id="RNA67833.1"/>
    </source>
</evidence>
<dbReference type="GO" id="GO:0008374">
    <property type="term" value="F:O-acyltransferase activity"/>
    <property type="evidence" value="ECO:0007669"/>
    <property type="project" value="TreeGrafter"/>
</dbReference>
<dbReference type="EMBL" id="RHIB01000002">
    <property type="protein sequence ID" value="RNA67833.1"/>
    <property type="molecule type" value="Genomic_DNA"/>
</dbReference>